<dbReference type="AlphaFoldDB" id="A0A0A9EJ29"/>
<protein>
    <submittedName>
        <fullName evidence="1">Uncharacterized protein</fullName>
    </submittedName>
</protein>
<accession>A0A0A9EJ29</accession>
<name>A0A0A9EJ29_ARUDO</name>
<sequence length="25" mass="3089">MNLIYYWQAIVSSNKKNCMQTMHHF</sequence>
<organism evidence="1">
    <name type="scientific">Arundo donax</name>
    <name type="common">Giant reed</name>
    <name type="synonym">Donax arundinaceus</name>
    <dbReference type="NCBI Taxonomy" id="35708"/>
    <lineage>
        <taxon>Eukaryota</taxon>
        <taxon>Viridiplantae</taxon>
        <taxon>Streptophyta</taxon>
        <taxon>Embryophyta</taxon>
        <taxon>Tracheophyta</taxon>
        <taxon>Spermatophyta</taxon>
        <taxon>Magnoliopsida</taxon>
        <taxon>Liliopsida</taxon>
        <taxon>Poales</taxon>
        <taxon>Poaceae</taxon>
        <taxon>PACMAD clade</taxon>
        <taxon>Arundinoideae</taxon>
        <taxon>Arundineae</taxon>
        <taxon>Arundo</taxon>
    </lineage>
</organism>
<reference evidence="1" key="2">
    <citation type="journal article" date="2015" name="Data Brief">
        <title>Shoot transcriptome of the giant reed, Arundo donax.</title>
        <authorList>
            <person name="Barrero R.A."/>
            <person name="Guerrero F.D."/>
            <person name="Moolhuijzen P."/>
            <person name="Goolsby J.A."/>
            <person name="Tidwell J."/>
            <person name="Bellgard S.E."/>
            <person name="Bellgard M.I."/>
        </authorList>
    </citation>
    <scope>NUCLEOTIDE SEQUENCE</scope>
    <source>
        <tissue evidence="1">Shoot tissue taken approximately 20 cm above the soil surface</tissue>
    </source>
</reference>
<reference evidence="1" key="1">
    <citation type="submission" date="2014-09" db="EMBL/GenBank/DDBJ databases">
        <authorList>
            <person name="Magalhaes I.L.F."/>
            <person name="Oliveira U."/>
            <person name="Santos F.R."/>
            <person name="Vidigal T.H.D.A."/>
            <person name="Brescovit A.D."/>
            <person name="Santos A.J."/>
        </authorList>
    </citation>
    <scope>NUCLEOTIDE SEQUENCE</scope>
    <source>
        <tissue evidence="1">Shoot tissue taken approximately 20 cm above the soil surface</tissue>
    </source>
</reference>
<evidence type="ECO:0000313" key="1">
    <source>
        <dbReference type="EMBL" id="JAE00740.1"/>
    </source>
</evidence>
<dbReference type="EMBL" id="GBRH01197156">
    <property type="protein sequence ID" value="JAE00740.1"/>
    <property type="molecule type" value="Transcribed_RNA"/>
</dbReference>
<proteinExistence type="predicted"/>